<name>A0ABS7KM85_9BACL</name>
<evidence type="ECO:0000313" key="7">
    <source>
        <dbReference type="Proteomes" id="UP000706031"/>
    </source>
</evidence>
<dbReference type="PANTHER" id="PTHR30055">
    <property type="entry name" value="HTH-TYPE TRANSCRIPTIONAL REGULATOR RUTR"/>
    <property type="match status" value="1"/>
</dbReference>
<keyword evidence="3" id="KW-0804">Transcription</keyword>
<evidence type="ECO:0000256" key="2">
    <source>
        <dbReference type="ARBA" id="ARBA00023125"/>
    </source>
</evidence>
<dbReference type="PANTHER" id="PTHR30055:SF234">
    <property type="entry name" value="HTH-TYPE TRANSCRIPTIONAL REGULATOR BETI"/>
    <property type="match status" value="1"/>
</dbReference>
<dbReference type="InterPro" id="IPR050109">
    <property type="entry name" value="HTH-type_TetR-like_transc_reg"/>
</dbReference>
<dbReference type="PROSITE" id="PS01081">
    <property type="entry name" value="HTH_TETR_1"/>
    <property type="match status" value="1"/>
</dbReference>
<dbReference type="InterPro" id="IPR023772">
    <property type="entry name" value="DNA-bd_HTH_TetR-type_CS"/>
</dbReference>
<accession>A0ABS7KM85</accession>
<protein>
    <submittedName>
        <fullName evidence="6">TetR/AcrR family transcriptional regulator</fullName>
    </submittedName>
</protein>
<dbReference type="EMBL" id="JACLIC010000025">
    <property type="protein sequence ID" value="MBY0205031.1"/>
    <property type="molecule type" value="Genomic_DNA"/>
</dbReference>
<dbReference type="InterPro" id="IPR001647">
    <property type="entry name" value="HTH_TetR"/>
</dbReference>
<dbReference type="Gene3D" id="1.10.357.10">
    <property type="entry name" value="Tetracycline Repressor, domain 2"/>
    <property type="match status" value="1"/>
</dbReference>
<evidence type="ECO:0000259" key="5">
    <source>
        <dbReference type="PROSITE" id="PS50977"/>
    </source>
</evidence>
<dbReference type="PRINTS" id="PR00455">
    <property type="entry name" value="HTHTETR"/>
</dbReference>
<keyword evidence="7" id="KW-1185">Reference proteome</keyword>
<keyword evidence="1" id="KW-0805">Transcription regulation</keyword>
<feature type="DNA-binding region" description="H-T-H motif" evidence="4">
    <location>
        <begin position="34"/>
        <end position="53"/>
    </location>
</feature>
<evidence type="ECO:0000256" key="1">
    <source>
        <dbReference type="ARBA" id="ARBA00023015"/>
    </source>
</evidence>
<dbReference type="PROSITE" id="PS50977">
    <property type="entry name" value="HTH_TETR_2"/>
    <property type="match status" value="1"/>
</dbReference>
<feature type="domain" description="HTH tetR-type" evidence="5">
    <location>
        <begin position="11"/>
        <end position="71"/>
    </location>
</feature>
<dbReference type="Proteomes" id="UP000706031">
    <property type="component" value="Unassembled WGS sequence"/>
</dbReference>
<sequence>MSEKEISERRNENRNKIIEKLLSYVRKNGFLSLTMDEISKISGVSRATLYKYFSTKDDIIEFLVHAFVQNIEEVIEEEGATRLGIRFQEIFEKSVMLREFLTRIFLQDLEQGYPEQYELLKQTMKRRDEQQLRFYEAGQSQGIFHPVNGKLIALQDEILLYMLDAQFLLENNLTVYQALYDYYQLRKFQLFRTEKLHLVDDQIFLPKLEYMAQKITRNLF</sequence>
<gene>
    <name evidence="6" type="ORF">H7T88_17555</name>
</gene>
<proteinExistence type="predicted"/>
<dbReference type="RefSeq" id="WP_221789563.1">
    <property type="nucleotide sequence ID" value="NZ_JACLIC010000025.1"/>
</dbReference>
<dbReference type="Pfam" id="PF00440">
    <property type="entry name" value="TetR_N"/>
    <property type="match status" value="1"/>
</dbReference>
<comment type="caution">
    <text evidence="6">The sequence shown here is derived from an EMBL/GenBank/DDBJ whole genome shotgun (WGS) entry which is preliminary data.</text>
</comment>
<dbReference type="InterPro" id="IPR009057">
    <property type="entry name" value="Homeodomain-like_sf"/>
</dbReference>
<keyword evidence="2 4" id="KW-0238">DNA-binding</keyword>
<evidence type="ECO:0000313" key="6">
    <source>
        <dbReference type="EMBL" id="MBY0205031.1"/>
    </source>
</evidence>
<evidence type="ECO:0000256" key="4">
    <source>
        <dbReference type="PROSITE-ProRule" id="PRU00335"/>
    </source>
</evidence>
<reference evidence="6 7" key="1">
    <citation type="submission" date="2020-08" db="EMBL/GenBank/DDBJ databases">
        <title>Fungal Genomes of the International Space Station.</title>
        <authorList>
            <person name="Seuylemezian A."/>
            <person name="Singh N.K."/>
            <person name="Wood J."/>
            <person name="Venkateswaran K."/>
        </authorList>
    </citation>
    <scope>NUCLEOTIDE SEQUENCE [LARGE SCALE GENOMIC DNA]</scope>
    <source>
        <strain evidence="6 7">S/N-304-OC-R4</strain>
    </source>
</reference>
<dbReference type="SUPFAM" id="SSF46689">
    <property type="entry name" value="Homeodomain-like"/>
    <property type="match status" value="1"/>
</dbReference>
<organism evidence="6 7">
    <name type="scientific">Paenibacillus cucumis</name>
    <name type="common">ex Kampfer et al. 2016</name>
    <dbReference type="NCBI Taxonomy" id="1776858"/>
    <lineage>
        <taxon>Bacteria</taxon>
        <taxon>Bacillati</taxon>
        <taxon>Bacillota</taxon>
        <taxon>Bacilli</taxon>
        <taxon>Bacillales</taxon>
        <taxon>Paenibacillaceae</taxon>
        <taxon>Paenibacillus</taxon>
    </lineage>
</organism>
<evidence type="ECO:0000256" key="3">
    <source>
        <dbReference type="ARBA" id="ARBA00023163"/>
    </source>
</evidence>